<name>A0A514DKS3_9CAUD</name>
<sequence length="103" mass="11012">MPAGLQAWDASGNLIVDLGDYTVKFVGKYTITFPKGQNVSSFAVNGINGNNSFAAITATDSSGGLGFIQFYAKTKTNGVDVIYLPTGNTLYAEKLTIEVYQFI</sequence>
<evidence type="ECO:0000313" key="1">
    <source>
        <dbReference type="EMBL" id="QDH94255.1"/>
    </source>
</evidence>
<dbReference type="GeneID" id="65053075"/>
<accession>A0A514DKS3</accession>
<proteinExistence type="predicted"/>
<keyword evidence="2" id="KW-1185">Reference proteome</keyword>
<organism evidence="1 2">
    <name type="scientific">Escherichia phage vB_EcoS_PHB17</name>
    <dbReference type="NCBI Taxonomy" id="2591407"/>
    <lineage>
        <taxon>Viruses</taxon>
        <taxon>Duplodnaviria</taxon>
        <taxon>Heunggongvirae</taxon>
        <taxon>Uroviricota</taxon>
        <taxon>Caudoviricetes</taxon>
        <taxon>Drexlerviridae</taxon>
        <taxon>Tempevirinae</taxon>
        <taxon>Baihuvirus</taxon>
        <taxon>Baihuvirus PHB17</taxon>
        <taxon>Changchunvirus PHB17</taxon>
    </lineage>
</organism>
<dbReference type="KEGG" id="vg:65053075"/>
<reference evidence="1 2" key="1">
    <citation type="submission" date="2019-06" db="EMBL/GenBank/DDBJ databases">
        <title>Complete genome sequence of the virus isoalte vB_EcoS_PHB17 infecting Shiga toxin-producing Escherichia.</title>
        <authorList>
            <person name="Chen Y."/>
            <person name="Qian P."/>
            <person name="Song J."/>
            <person name="Li X."/>
        </authorList>
    </citation>
    <scope>NUCLEOTIDE SEQUENCE [LARGE SCALE GENOMIC DNA]</scope>
</reference>
<dbReference type="RefSeq" id="YP_010064621.1">
    <property type="nucleotide sequence ID" value="NC_054892.1"/>
</dbReference>
<dbReference type="EMBL" id="MN090155">
    <property type="protein sequence ID" value="QDH94255.1"/>
    <property type="molecule type" value="Genomic_DNA"/>
</dbReference>
<dbReference type="Proteomes" id="UP000315658">
    <property type="component" value="Segment"/>
</dbReference>
<protein>
    <submittedName>
        <fullName evidence="1">Uncharacterized protein</fullName>
    </submittedName>
</protein>
<evidence type="ECO:0000313" key="2">
    <source>
        <dbReference type="Proteomes" id="UP000315658"/>
    </source>
</evidence>